<comment type="caution">
    <text evidence="1">The sequence shown here is derived from an EMBL/GenBank/DDBJ whole genome shotgun (WGS) entry which is preliminary data.</text>
</comment>
<sequence length="759" mass="81587">MSLRDADDAVRLAAIRRAATSGEVGLFDDLLDLALHDTSEVRTEGGLAEVYEHVGDAAAEALGRILRRRSGVDPRVRAVAFDLAHDDDRVATLLYYLGTPYEPLRRELLEQPEGRLRLRAVRAVLSTERRPELSARLLADPSAAIRVEGLRGPRPDRDTCLRLLRDDPSPEVRLVAARELRFAPQVGSEPFAAAALVERDPAARAMLLSCLARRRHDRANVAAIVGFLAEPAAYLRRDAAQALSDVDDPVAAAAIGLRLLVEPDRSARSALLAHQRLLTHVPELRDVLTRWARTPVNDGEHWSLGRALATPEAAAPAPVTDPAGLLRPVLRWAVAMLEPVVAASYDYGEADARELIRIWLAGGDDDLLRRVSLAEENLWHTDPHAAKLTPVWDIAGAARATDLAWARRIGLAAAAEQGRLDATARGQDPARGPLVAAARATALAELAHRLLAVLLAAGVDPPAPGPLVDLVRAGEDLVEAFRETLGPDDSPARLSLGMRPDEDAAYRRVLAAAAGLGADDPDLGATAVRRLVEHAGDAVRAWLAALVVDGRAPLRFSGVAGRTAPAPLGPAARAYAVDRAAVWLRDGRPTGPIRPGAADDLLRRRRDDTDLERLFRLIAEERVAHWHREVARAALAGEPPARTEPFGPDLLDPARPLDEPGDLVRLSNGALVPLTPGRPVLMTSRAWPERAGRSVRCAHCGGDLTVQGPVPSTHVDDDGYGRVERWFAATLTGDCPACGNGSSATVRLTLTDEPALSWE</sequence>
<dbReference type="AlphaFoldDB" id="A0A3D9ZXX7"/>
<dbReference type="InterPro" id="IPR016024">
    <property type="entry name" value="ARM-type_fold"/>
</dbReference>
<organism evidence="1 2">
    <name type="scientific">Asanoa ferruginea</name>
    <dbReference type="NCBI Taxonomy" id="53367"/>
    <lineage>
        <taxon>Bacteria</taxon>
        <taxon>Bacillati</taxon>
        <taxon>Actinomycetota</taxon>
        <taxon>Actinomycetes</taxon>
        <taxon>Micromonosporales</taxon>
        <taxon>Micromonosporaceae</taxon>
        <taxon>Asanoa</taxon>
    </lineage>
</organism>
<name>A0A3D9ZXX7_9ACTN</name>
<evidence type="ECO:0000313" key="1">
    <source>
        <dbReference type="EMBL" id="REG02047.1"/>
    </source>
</evidence>
<gene>
    <name evidence="1" type="ORF">DFJ67_8138</name>
</gene>
<dbReference type="SUPFAM" id="SSF48371">
    <property type="entry name" value="ARM repeat"/>
    <property type="match status" value="1"/>
</dbReference>
<evidence type="ECO:0000313" key="2">
    <source>
        <dbReference type="Proteomes" id="UP000256913"/>
    </source>
</evidence>
<evidence type="ECO:0008006" key="3">
    <source>
        <dbReference type="Google" id="ProtNLM"/>
    </source>
</evidence>
<keyword evidence="2" id="KW-1185">Reference proteome</keyword>
<protein>
    <recommendedName>
        <fullName evidence="3">HEAT repeat protein</fullName>
    </recommendedName>
</protein>
<reference evidence="1 2" key="1">
    <citation type="submission" date="2018-08" db="EMBL/GenBank/DDBJ databases">
        <title>Sequencing the genomes of 1000 actinobacteria strains.</title>
        <authorList>
            <person name="Klenk H.-P."/>
        </authorList>
    </citation>
    <scope>NUCLEOTIDE SEQUENCE [LARGE SCALE GENOMIC DNA]</scope>
    <source>
        <strain evidence="1 2">DSM 44099</strain>
    </source>
</reference>
<dbReference type="EMBL" id="QUMQ01000001">
    <property type="protein sequence ID" value="REG02047.1"/>
    <property type="molecule type" value="Genomic_DNA"/>
</dbReference>
<dbReference type="RefSeq" id="WP_116074724.1">
    <property type="nucleotide sequence ID" value="NZ_BONB01000069.1"/>
</dbReference>
<dbReference type="OrthoDB" id="3315025at2"/>
<proteinExistence type="predicted"/>
<accession>A0A3D9ZXX7</accession>
<dbReference type="Proteomes" id="UP000256913">
    <property type="component" value="Unassembled WGS sequence"/>
</dbReference>